<keyword evidence="3" id="KW-0732">Signal</keyword>
<dbReference type="InterPro" id="IPR036383">
    <property type="entry name" value="TSP1_rpt_sf"/>
</dbReference>
<keyword evidence="7" id="KW-1185">Reference proteome</keyword>
<dbReference type="EMBL" id="FN653213">
    <property type="protein sequence ID" value="CBY13720.1"/>
    <property type="molecule type" value="Genomic_DNA"/>
</dbReference>
<organism evidence="6">
    <name type="scientific">Oikopleura dioica</name>
    <name type="common">Tunicate</name>
    <dbReference type="NCBI Taxonomy" id="34765"/>
    <lineage>
        <taxon>Eukaryota</taxon>
        <taxon>Metazoa</taxon>
        <taxon>Chordata</taxon>
        <taxon>Tunicata</taxon>
        <taxon>Appendicularia</taxon>
        <taxon>Copelata</taxon>
        <taxon>Oikopleuridae</taxon>
        <taxon>Oikopleura</taxon>
    </lineage>
</organism>
<dbReference type="PANTHER" id="PTHR22906">
    <property type="entry name" value="PROPERDIN"/>
    <property type="match status" value="1"/>
</dbReference>
<keyword evidence="2" id="KW-0964">Secreted</keyword>
<proteinExistence type="predicted"/>
<dbReference type="OrthoDB" id="5855429at2759"/>
<evidence type="ECO:0000256" key="1">
    <source>
        <dbReference type="ARBA" id="ARBA00004613"/>
    </source>
</evidence>
<evidence type="ECO:0000256" key="5">
    <source>
        <dbReference type="ARBA" id="ARBA00023157"/>
    </source>
</evidence>
<dbReference type="Gene3D" id="2.20.100.10">
    <property type="entry name" value="Thrombospondin type-1 (TSP1) repeat"/>
    <property type="match status" value="2"/>
</dbReference>
<dbReference type="PANTHER" id="PTHR22906:SF43">
    <property type="entry name" value="PROPERDIN"/>
    <property type="match status" value="1"/>
</dbReference>
<keyword evidence="5" id="KW-1015">Disulfide bond</keyword>
<evidence type="ECO:0000256" key="2">
    <source>
        <dbReference type="ARBA" id="ARBA00022525"/>
    </source>
</evidence>
<dbReference type="InterPro" id="IPR052065">
    <property type="entry name" value="Compl_asym_regulator"/>
</dbReference>
<dbReference type="InterPro" id="IPR000884">
    <property type="entry name" value="TSP1_rpt"/>
</dbReference>
<dbReference type="InParanoid" id="E4XVK2"/>
<gene>
    <name evidence="6" type="ORF">GSOID_T00005534001</name>
</gene>
<evidence type="ECO:0000313" key="6">
    <source>
        <dbReference type="EMBL" id="CBY13720.1"/>
    </source>
</evidence>
<keyword evidence="4" id="KW-0677">Repeat</keyword>
<protein>
    <submittedName>
        <fullName evidence="6">Uncharacterized protein</fullName>
    </submittedName>
</protein>
<evidence type="ECO:0000256" key="3">
    <source>
        <dbReference type="ARBA" id="ARBA00022729"/>
    </source>
</evidence>
<dbReference type="AlphaFoldDB" id="E4XVK2"/>
<evidence type="ECO:0000256" key="4">
    <source>
        <dbReference type="ARBA" id="ARBA00022737"/>
    </source>
</evidence>
<dbReference type="Pfam" id="PF00090">
    <property type="entry name" value="TSP_1"/>
    <property type="match status" value="2"/>
</dbReference>
<evidence type="ECO:0000313" key="7">
    <source>
        <dbReference type="Proteomes" id="UP000001307"/>
    </source>
</evidence>
<comment type="subcellular location">
    <subcellularLocation>
        <location evidence="1">Secreted</location>
    </subcellularLocation>
</comment>
<accession>E4XVK2</accession>
<reference evidence="6" key="1">
    <citation type="journal article" date="2010" name="Science">
        <title>Plasticity of animal genome architecture unmasked by rapid evolution of a pelagic tunicate.</title>
        <authorList>
            <person name="Denoeud F."/>
            <person name="Henriet S."/>
            <person name="Mungpakdee S."/>
            <person name="Aury J.M."/>
            <person name="Da Silva C."/>
            <person name="Brinkmann H."/>
            <person name="Mikhaleva J."/>
            <person name="Olsen L.C."/>
            <person name="Jubin C."/>
            <person name="Canestro C."/>
            <person name="Bouquet J.M."/>
            <person name="Danks G."/>
            <person name="Poulain J."/>
            <person name="Campsteijn C."/>
            <person name="Adamski M."/>
            <person name="Cross I."/>
            <person name="Yadetie F."/>
            <person name="Muffato M."/>
            <person name="Louis A."/>
            <person name="Butcher S."/>
            <person name="Tsagkogeorga G."/>
            <person name="Konrad A."/>
            <person name="Singh S."/>
            <person name="Jensen M.F."/>
            <person name="Cong E.H."/>
            <person name="Eikeseth-Otteraa H."/>
            <person name="Noel B."/>
            <person name="Anthouard V."/>
            <person name="Porcel B.M."/>
            <person name="Kachouri-Lafond R."/>
            <person name="Nishino A."/>
            <person name="Ugolini M."/>
            <person name="Chourrout P."/>
            <person name="Nishida H."/>
            <person name="Aasland R."/>
            <person name="Huzurbazar S."/>
            <person name="Westhof E."/>
            <person name="Delsuc F."/>
            <person name="Lehrach H."/>
            <person name="Reinhardt R."/>
            <person name="Weissenbach J."/>
            <person name="Roy S.W."/>
            <person name="Artiguenave F."/>
            <person name="Postlethwait J.H."/>
            <person name="Manak J.R."/>
            <person name="Thompson E.M."/>
            <person name="Jaillon O."/>
            <person name="Du Pasquier L."/>
            <person name="Boudinot P."/>
            <person name="Liberles D.A."/>
            <person name="Volff J.N."/>
            <person name="Philippe H."/>
            <person name="Lenhard B."/>
            <person name="Roest Crollius H."/>
            <person name="Wincker P."/>
            <person name="Chourrout D."/>
        </authorList>
    </citation>
    <scope>NUCLEOTIDE SEQUENCE [LARGE SCALE GENOMIC DNA]</scope>
</reference>
<dbReference type="PROSITE" id="PS50092">
    <property type="entry name" value="TSP1"/>
    <property type="match status" value="2"/>
</dbReference>
<dbReference type="SUPFAM" id="SSF82895">
    <property type="entry name" value="TSP-1 type 1 repeat"/>
    <property type="match status" value="2"/>
</dbReference>
<sequence length="312" mass="33717">MIRSFAFASIIYGQTEAVLADNNWTEWEAITDCTADCITENVGTLIYQRSRLNYNVDDLNNSTIPEIENKTEICTSDSYCPKWSLWENAPTPCSATCAGGSQSQIRRCLNGVIGQIGCQGPVQQLIKCNETPCPTWSSWSIDYEGDQSCGPFCKMTKRRSCGVEGSKQILAQIPAPCPGPARHETGCTPCGSWSEWSEVECSQTCGEGKMVVERECLTEEGNFADDCPGQSVKVKVCNISDCSAIASSSTTASQSTNTTLSTTRSTTSISTTTNARFVPQTVSLLSPTPPRNIEILLAEGTTQPSGMVSFLI</sequence>
<dbReference type="SMART" id="SM00209">
    <property type="entry name" value="TSP1"/>
    <property type="match status" value="2"/>
</dbReference>
<dbReference type="Proteomes" id="UP000001307">
    <property type="component" value="Unassembled WGS sequence"/>
</dbReference>
<name>E4XVK2_OIKDI</name>